<dbReference type="Proteomes" id="UP001327093">
    <property type="component" value="Unassembled WGS sequence"/>
</dbReference>
<comment type="caution">
    <text evidence="1">The sequence shown here is derived from an EMBL/GenBank/DDBJ whole genome shotgun (WGS) entry which is preliminary data.</text>
</comment>
<dbReference type="EMBL" id="JAWLNX010000014">
    <property type="protein sequence ID" value="MEB3369676.1"/>
    <property type="molecule type" value="Genomic_DNA"/>
</dbReference>
<proteinExistence type="predicted"/>
<name>A0ABU6ADZ6_9PSEU</name>
<dbReference type="RefSeq" id="WP_324267162.1">
    <property type="nucleotide sequence ID" value="NZ_JAWLNX010000014.1"/>
</dbReference>
<evidence type="ECO:0000313" key="1">
    <source>
        <dbReference type="EMBL" id="MEB3369676.1"/>
    </source>
</evidence>
<reference evidence="1 2" key="1">
    <citation type="submission" date="2023-10" db="EMBL/GenBank/DDBJ databases">
        <title>Saccharopolyspora sp. nov., isolated from mangrove soil.</title>
        <authorList>
            <person name="Lu Y."/>
            <person name="Liu W."/>
        </authorList>
    </citation>
    <scope>NUCLEOTIDE SEQUENCE [LARGE SCALE GENOMIC DNA]</scope>
    <source>
        <strain evidence="1 2">S2-29</strain>
    </source>
</reference>
<protein>
    <submittedName>
        <fullName evidence="1">Uncharacterized protein</fullName>
    </submittedName>
</protein>
<sequence>MNEAEAVTGNRANWDERADIHVRSEMYDVEGFLADPTKISERSGAGSPRRSA</sequence>
<organism evidence="1 2">
    <name type="scientific">Saccharopolyspora mangrovi</name>
    <dbReference type="NCBI Taxonomy" id="3082379"/>
    <lineage>
        <taxon>Bacteria</taxon>
        <taxon>Bacillati</taxon>
        <taxon>Actinomycetota</taxon>
        <taxon>Actinomycetes</taxon>
        <taxon>Pseudonocardiales</taxon>
        <taxon>Pseudonocardiaceae</taxon>
        <taxon>Saccharopolyspora</taxon>
    </lineage>
</organism>
<gene>
    <name evidence="1" type="ORF">R4I43_19905</name>
</gene>
<accession>A0ABU6ADZ6</accession>
<keyword evidence="2" id="KW-1185">Reference proteome</keyword>
<evidence type="ECO:0000313" key="2">
    <source>
        <dbReference type="Proteomes" id="UP001327093"/>
    </source>
</evidence>